<dbReference type="Pfam" id="PF14092">
    <property type="entry name" value="DUF4270"/>
    <property type="match status" value="1"/>
</dbReference>
<feature type="chain" id="PRO_5004590861" description="Lipoprotein" evidence="1">
    <location>
        <begin position="24"/>
        <end position="434"/>
    </location>
</feature>
<dbReference type="PATRIC" id="fig|1347342.6.peg.1675"/>
<dbReference type="HOGENOM" id="CLU_042640_1_0_10"/>
<evidence type="ECO:0000313" key="2">
    <source>
        <dbReference type="EMBL" id="CDF79382.1"/>
    </source>
</evidence>
<dbReference type="eggNOG" id="ENOG502Z90P">
    <property type="taxonomic scope" value="Bacteria"/>
</dbReference>
<evidence type="ECO:0000313" key="3">
    <source>
        <dbReference type="Proteomes" id="UP000016160"/>
    </source>
</evidence>
<organism evidence="2 3">
    <name type="scientific">Formosa agariphila (strain DSM 15362 / KCTC 12365 / LMG 23005 / KMM 3901 / M-2Alg 35-1)</name>
    <dbReference type="NCBI Taxonomy" id="1347342"/>
    <lineage>
        <taxon>Bacteria</taxon>
        <taxon>Pseudomonadati</taxon>
        <taxon>Bacteroidota</taxon>
        <taxon>Flavobacteriia</taxon>
        <taxon>Flavobacteriales</taxon>
        <taxon>Flavobacteriaceae</taxon>
        <taxon>Formosa</taxon>
    </lineage>
</organism>
<keyword evidence="3" id="KW-1185">Reference proteome</keyword>
<name>T2KKH5_FORAG</name>
<reference evidence="2 3" key="1">
    <citation type="journal article" date="2013" name="Appl. Environ. Microbiol.">
        <title>The genome of the alga-associated marine flavobacterium Formosa agariphila KMM 3901T reveals a broad potential for degradation of algal polysaccharides.</title>
        <authorList>
            <person name="Mann A.J."/>
            <person name="Hahnke R.L."/>
            <person name="Huang S."/>
            <person name="Werner J."/>
            <person name="Xing P."/>
            <person name="Barbeyron T."/>
            <person name="Huettel B."/>
            <person name="Stueber K."/>
            <person name="Reinhardt R."/>
            <person name="Harder J."/>
            <person name="Gloeckner F.O."/>
            <person name="Amann R.I."/>
            <person name="Teeling H."/>
        </authorList>
    </citation>
    <scope>NUCLEOTIDE SEQUENCE [LARGE SCALE GENOMIC DNA]</scope>
    <source>
        <strain evidence="3">DSM 15362 / KCTC 12365 / LMG 23005 / KMM 3901</strain>
    </source>
</reference>
<dbReference type="EMBL" id="HG315671">
    <property type="protein sequence ID" value="CDF79382.1"/>
    <property type="molecule type" value="Genomic_DNA"/>
</dbReference>
<proteinExistence type="predicted"/>
<dbReference type="Proteomes" id="UP000016160">
    <property type="component" value="Chromosome"/>
</dbReference>
<dbReference type="PROSITE" id="PS51257">
    <property type="entry name" value="PROKAR_LIPOPROTEIN"/>
    <property type="match status" value="1"/>
</dbReference>
<dbReference type="InterPro" id="IPR025366">
    <property type="entry name" value="DUF4270"/>
</dbReference>
<dbReference type="RefSeq" id="WP_038529526.1">
    <property type="nucleotide sequence ID" value="NZ_HG315671.1"/>
</dbReference>
<sequence length="434" mass="49125">MNSIFLRALLGACCFFTLLVSCETDTTDVSGEDWINNGTKVFYIDTFTVETSTYKFDSIAVSSTSNYVLGNYVDPVLGQIKASPYFELTPNSYYIDDDAVYDSIALILDYTDYYYNDTISKQKFNVYEVLETLTPTEDYFYNTSNFSTSTTSIGFLEMSPTPIREDSIQFSLDNTYGKQLFDDFQNDIVNNLDDFNQKYYGLKIVPDDSNTAIIGIGTSSILRVYYTIKGENEAEEYYFDFNINTASSFHNITSTFKNEYINGLEEQEDEVSSTLTDNSSYIQAGSGLATRIDVPFIESINTINGTGSLMDAYLNVSIKRKTNTDDLSIRDSLNVYIIDNKSVSLTQLVDYSGSVVYGRQLANEFNEDYITYTISLKYFLDLKLNSTNGDDYFLGITSQGYNSSVDRYILEGEDSEHSDLKANLELTYAIYDDE</sequence>
<dbReference type="OrthoDB" id="1092930at2"/>
<evidence type="ECO:0000256" key="1">
    <source>
        <dbReference type="SAM" id="SignalP"/>
    </source>
</evidence>
<evidence type="ECO:0008006" key="4">
    <source>
        <dbReference type="Google" id="ProtNLM"/>
    </source>
</evidence>
<gene>
    <name evidence="2" type="ORF">BN863_16700</name>
</gene>
<feature type="signal peptide" evidence="1">
    <location>
        <begin position="1"/>
        <end position="23"/>
    </location>
</feature>
<keyword evidence="1" id="KW-0732">Signal</keyword>
<accession>T2KKH5</accession>
<protein>
    <recommendedName>
        <fullName evidence="4">Lipoprotein</fullName>
    </recommendedName>
</protein>
<dbReference type="STRING" id="1347342.BN863_16700"/>
<dbReference type="AlphaFoldDB" id="T2KKH5"/>